<dbReference type="OrthoDB" id="4142200at2759"/>
<dbReference type="AlphaFoldDB" id="A0A1D2MJ50"/>
<evidence type="ECO:0000313" key="1">
    <source>
        <dbReference type="EMBL" id="ODM92961.1"/>
    </source>
</evidence>
<name>A0A1D2MJ50_ORCCI</name>
<proteinExistence type="predicted"/>
<evidence type="ECO:0000313" key="2">
    <source>
        <dbReference type="Proteomes" id="UP000094527"/>
    </source>
</evidence>
<dbReference type="Proteomes" id="UP000094527">
    <property type="component" value="Unassembled WGS sequence"/>
</dbReference>
<keyword evidence="2" id="KW-1185">Reference proteome</keyword>
<feature type="non-terminal residue" evidence="1">
    <location>
        <position position="1"/>
    </location>
</feature>
<accession>A0A1D2MJ50</accession>
<feature type="non-terminal residue" evidence="1">
    <location>
        <position position="91"/>
    </location>
</feature>
<protein>
    <submittedName>
        <fullName evidence="1">Uncharacterized protein</fullName>
    </submittedName>
</protein>
<organism evidence="1 2">
    <name type="scientific">Orchesella cincta</name>
    <name type="common">Springtail</name>
    <name type="synonym">Podura cincta</name>
    <dbReference type="NCBI Taxonomy" id="48709"/>
    <lineage>
        <taxon>Eukaryota</taxon>
        <taxon>Metazoa</taxon>
        <taxon>Ecdysozoa</taxon>
        <taxon>Arthropoda</taxon>
        <taxon>Hexapoda</taxon>
        <taxon>Collembola</taxon>
        <taxon>Entomobryomorpha</taxon>
        <taxon>Entomobryoidea</taxon>
        <taxon>Orchesellidae</taxon>
        <taxon>Orchesellinae</taxon>
        <taxon>Orchesella</taxon>
    </lineage>
</organism>
<reference evidence="1 2" key="1">
    <citation type="journal article" date="2016" name="Genome Biol. Evol.">
        <title>Gene Family Evolution Reflects Adaptation to Soil Environmental Stressors in the Genome of the Collembolan Orchesella cincta.</title>
        <authorList>
            <person name="Faddeeva-Vakhrusheva A."/>
            <person name="Derks M.F."/>
            <person name="Anvar S.Y."/>
            <person name="Agamennone V."/>
            <person name="Suring W."/>
            <person name="Smit S."/>
            <person name="van Straalen N.M."/>
            <person name="Roelofs D."/>
        </authorList>
    </citation>
    <scope>NUCLEOTIDE SEQUENCE [LARGE SCALE GENOMIC DNA]</scope>
    <source>
        <tissue evidence="1">Mixed pool</tissue>
    </source>
</reference>
<comment type="caution">
    <text evidence="1">The sequence shown here is derived from an EMBL/GenBank/DDBJ whole genome shotgun (WGS) entry which is preliminary data.</text>
</comment>
<sequence>EGLLSPGLTSTAASSAAGIRVQRVRKASFRFSECDGDEDLPQFQGSREFTNMGALALGTVLSWSAVALPDLRRDGSIPMTLTEESWIGSII</sequence>
<dbReference type="EMBL" id="LJIJ01001108">
    <property type="protein sequence ID" value="ODM92961.1"/>
    <property type="molecule type" value="Genomic_DNA"/>
</dbReference>
<gene>
    <name evidence="1" type="ORF">Ocin01_13723</name>
</gene>